<dbReference type="EMBL" id="CM000784">
    <property type="protein sequence ID" value="AQK94461.1"/>
    <property type="molecule type" value="Genomic_DNA"/>
</dbReference>
<accession>A0A1D6FSC3</accession>
<gene>
    <name evidence="1" type="ORF">ZEAMMB73_Zm00001d010613</name>
</gene>
<proteinExistence type="predicted"/>
<sequence>MMDMDLAVAGAVLHRTTTTPAARGRRLGVAPATVRLQMRTLRPLLPGVRAPARAAGGSGLGHPGVGVLPGGVAVQVPGPALHAVTEAGRRSIQVGVEIVGRDQLHMR</sequence>
<protein>
    <submittedName>
        <fullName evidence="1">EPIDERMAL PATTERNING FACTOR-like protein 6</fullName>
    </submittedName>
</protein>
<organism evidence="1">
    <name type="scientific">Zea mays</name>
    <name type="common">Maize</name>
    <dbReference type="NCBI Taxonomy" id="4577"/>
    <lineage>
        <taxon>Eukaryota</taxon>
        <taxon>Viridiplantae</taxon>
        <taxon>Streptophyta</taxon>
        <taxon>Embryophyta</taxon>
        <taxon>Tracheophyta</taxon>
        <taxon>Spermatophyta</taxon>
        <taxon>Magnoliopsida</taxon>
        <taxon>Liliopsida</taxon>
        <taxon>Poales</taxon>
        <taxon>Poaceae</taxon>
        <taxon>PACMAD clade</taxon>
        <taxon>Panicoideae</taxon>
        <taxon>Andropogonodae</taxon>
        <taxon>Andropogoneae</taxon>
        <taxon>Tripsacinae</taxon>
        <taxon>Zea</taxon>
    </lineage>
</organism>
<reference evidence="1" key="1">
    <citation type="submission" date="2015-12" db="EMBL/GenBank/DDBJ databases">
        <title>Update maize B73 reference genome by single molecule sequencing technologies.</title>
        <authorList>
            <consortium name="Maize Genome Sequencing Project"/>
            <person name="Ware D."/>
        </authorList>
    </citation>
    <scope>NUCLEOTIDE SEQUENCE</scope>
    <source>
        <tissue evidence="1">Seedling</tissue>
    </source>
</reference>
<name>A0A1D6FSC3_MAIZE</name>
<evidence type="ECO:0000313" key="1">
    <source>
        <dbReference type="EMBL" id="AQK94461.1"/>
    </source>
</evidence>
<dbReference type="AlphaFoldDB" id="A0A1D6FSC3"/>